<organism evidence="2 3">
    <name type="scientific">Giesbergeria anulus</name>
    <dbReference type="NCBI Taxonomy" id="180197"/>
    <lineage>
        <taxon>Bacteria</taxon>
        <taxon>Pseudomonadati</taxon>
        <taxon>Pseudomonadota</taxon>
        <taxon>Betaproteobacteria</taxon>
        <taxon>Burkholderiales</taxon>
        <taxon>Comamonadaceae</taxon>
        <taxon>Giesbergeria</taxon>
    </lineage>
</organism>
<feature type="transmembrane region" description="Helical" evidence="1">
    <location>
        <begin position="123"/>
        <end position="145"/>
    </location>
</feature>
<proteinExistence type="predicted"/>
<dbReference type="EMBL" id="FOGD01000007">
    <property type="protein sequence ID" value="SER38315.1"/>
    <property type="molecule type" value="Genomic_DNA"/>
</dbReference>
<accession>A0A1H9NRM3</accession>
<keyword evidence="1" id="KW-0472">Membrane</keyword>
<keyword evidence="1" id="KW-1133">Transmembrane helix</keyword>
<dbReference type="AlphaFoldDB" id="A0A1H9NRM3"/>
<name>A0A1H9NRM3_9BURK</name>
<evidence type="ECO:0000256" key="1">
    <source>
        <dbReference type="SAM" id="Phobius"/>
    </source>
</evidence>
<feature type="transmembrane region" description="Helical" evidence="1">
    <location>
        <begin position="28"/>
        <end position="49"/>
    </location>
</feature>
<gene>
    <name evidence="2" type="ORF">SAMN02982919_02308</name>
</gene>
<evidence type="ECO:0000313" key="3">
    <source>
        <dbReference type="Proteomes" id="UP000199766"/>
    </source>
</evidence>
<keyword evidence="3" id="KW-1185">Reference proteome</keyword>
<evidence type="ECO:0000313" key="2">
    <source>
        <dbReference type="EMBL" id="SER38315.1"/>
    </source>
</evidence>
<keyword evidence="1" id="KW-0812">Transmembrane</keyword>
<dbReference type="STRING" id="180197.SAMN02982919_02308"/>
<reference evidence="2 3" key="1">
    <citation type="submission" date="2016-10" db="EMBL/GenBank/DDBJ databases">
        <authorList>
            <person name="de Groot N.N."/>
        </authorList>
    </citation>
    <scope>NUCLEOTIDE SEQUENCE [LARGE SCALE GENOMIC DNA]</scope>
    <source>
        <strain evidence="2 3">ATCC 35958</strain>
    </source>
</reference>
<feature type="transmembrane region" description="Helical" evidence="1">
    <location>
        <begin position="91"/>
        <end position="117"/>
    </location>
</feature>
<feature type="transmembrane region" description="Helical" evidence="1">
    <location>
        <begin position="55"/>
        <end position="79"/>
    </location>
</feature>
<dbReference type="RefSeq" id="WP_091457707.1">
    <property type="nucleotide sequence ID" value="NZ_FOGD01000007.1"/>
</dbReference>
<protein>
    <submittedName>
        <fullName evidence="2">Uncharacterized protein</fullName>
    </submittedName>
</protein>
<dbReference type="Proteomes" id="UP000199766">
    <property type="component" value="Unassembled WGS sequence"/>
</dbReference>
<sequence>MDKAIPSSTTASQLVDALRIVASAAFTVLKWVAWLVSIAAFAFLVFHIARSLGDYLVALDKITVIAIIPGFCFFSWTMTLSCIKMPPENKFLFFLKFFSIAFPSLIFLAGLFITLPVPNGKDYIVLLPLISVMNLSIQLVVLYLLRVYGNKYFESSTKD</sequence>